<dbReference type="Proteomes" id="UP000714275">
    <property type="component" value="Unassembled WGS sequence"/>
</dbReference>
<keyword evidence="7" id="KW-0496">Mitochondrion</keyword>
<dbReference type="PANTHER" id="PTHR45624">
    <property type="entry name" value="MITOCHONDRIAL BASIC AMINO ACIDS TRANSPORTER-RELATED"/>
    <property type="match status" value="1"/>
</dbReference>
<dbReference type="InterPro" id="IPR050567">
    <property type="entry name" value="Mitochondrial_Carrier"/>
</dbReference>
<dbReference type="AlphaFoldDB" id="A0A9P7D4R1"/>
<dbReference type="GO" id="GO:0031966">
    <property type="term" value="C:mitochondrial membrane"/>
    <property type="evidence" value="ECO:0007669"/>
    <property type="project" value="UniProtKB-SubCell"/>
</dbReference>
<name>A0A9P7D4R1_9AGAM</name>
<feature type="transmembrane region" description="Helical" evidence="11">
    <location>
        <begin position="159"/>
        <end position="186"/>
    </location>
</feature>
<comment type="caution">
    <text evidence="13">The sequence shown here is derived from an EMBL/GenBank/DDBJ whole genome shotgun (WGS) entry which is preliminary data.</text>
</comment>
<dbReference type="PANTHER" id="PTHR45624:SF10">
    <property type="entry name" value="SLC (SOLUTE CARRIER) HOMOLOG"/>
    <property type="match status" value="1"/>
</dbReference>
<evidence type="ECO:0000256" key="11">
    <source>
        <dbReference type="SAM" id="Phobius"/>
    </source>
</evidence>
<dbReference type="Pfam" id="PF00153">
    <property type="entry name" value="Mito_carr"/>
    <property type="match status" value="1"/>
</dbReference>
<proteinExistence type="inferred from homology"/>
<feature type="signal peptide" evidence="12">
    <location>
        <begin position="1"/>
        <end position="16"/>
    </location>
</feature>
<evidence type="ECO:0000256" key="7">
    <source>
        <dbReference type="ARBA" id="ARBA00023128"/>
    </source>
</evidence>
<evidence type="ECO:0000256" key="8">
    <source>
        <dbReference type="ARBA" id="ARBA00023136"/>
    </source>
</evidence>
<comment type="similarity">
    <text evidence="2 10">Belongs to the mitochondrial carrier (TC 2.A.29) family.</text>
</comment>
<feature type="transmembrane region" description="Helical" evidence="11">
    <location>
        <begin position="103"/>
        <end position="125"/>
    </location>
</feature>
<evidence type="ECO:0000256" key="2">
    <source>
        <dbReference type="ARBA" id="ARBA00006375"/>
    </source>
</evidence>
<evidence type="ECO:0000313" key="13">
    <source>
        <dbReference type="EMBL" id="KAG1778456.1"/>
    </source>
</evidence>
<evidence type="ECO:0000256" key="9">
    <source>
        <dbReference type="PROSITE-ProRule" id="PRU00282"/>
    </source>
</evidence>
<protein>
    <submittedName>
        <fullName evidence="13">Uncharacterized protein</fullName>
    </submittedName>
</protein>
<keyword evidence="3 10" id="KW-0813">Transport</keyword>
<sequence length="302" mass="34077">MIYALFFATLLFPLKGALIRWRANFTPKVQPIPESPLTDDVQHASQPRSLLGMLQRVNAEEGIDGLYKGILPTLSFVIFWEMTYLPSIVVVGYLHFGVYDQSTVLIIAIASLIKIIATVIEAVFVNRAVTTQEDMSSFSLRRALDVLLSPAERRHPYRIFIIPGLLMACTSWVLFIVGTIGARHFLFRVAKQFPGNFGNWEDMRPHIPLLVVVVILSFVLNVLVLTPLEVMMVRLSIQAKATQVTLLLDTPPVEAVGPVRLRTDKVEYTGLISCARLIIHEEGWGALYRGWWWTAFRGILFI</sequence>
<gene>
    <name evidence="13" type="ORF">EV702DRAFT_153174</name>
</gene>
<dbReference type="EMBL" id="JABBWD010000015">
    <property type="protein sequence ID" value="KAG1778456.1"/>
    <property type="molecule type" value="Genomic_DNA"/>
</dbReference>
<dbReference type="InterPro" id="IPR018108">
    <property type="entry name" value="MCP_transmembrane"/>
</dbReference>
<dbReference type="GO" id="GO:0022857">
    <property type="term" value="F:transmembrane transporter activity"/>
    <property type="evidence" value="ECO:0007669"/>
    <property type="project" value="TreeGrafter"/>
</dbReference>
<keyword evidence="5" id="KW-0677">Repeat</keyword>
<reference evidence="13" key="1">
    <citation type="journal article" date="2020" name="New Phytol.">
        <title>Comparative genomics reveals dynamic genome evolution in host specialist ectomycorrhizal fungi.</title>
        <authorList>
            <person name="Lofgren L.A."/>
            <person name="Nguyen N.H."/>
            <person name="Vilgalys R."/>
            <person name="Ruytinx J."/>
            <person name="Liao H.L."/>
            <person name="Branco S."/>
            <person name="Kuo A."/>
            <person name="LaButti K."/>
            <person name="Lipzen A."/>
            <person name="Andreopoulos W."/>
            <person name="Pangilinan J."/>
            <person name="Riley R."/>
            <person name="Hundley H."/>
            <person name="Na H."/>
            <person name="Barry K."/>
            <person name="Grigoriev I.V."/>
            <person name="Stajich J.E."/>
            <person name="Kennedy P.G."/>
        </authorList>
    </citation>
    <scope>NUCLEOTIDE SEQUENCE</scope>
    <source>
        <strain evidence="13">DOB743</strain>
    </source>
</reference>
<feature type="transmembrane region" description="Helical" evidence="11">
    <location>
        <begin position="74"/>
        <end position="96"/>
    </location>
</feature>
<keyword evidence="4 9" id="KW-0812">Transmembrane</keyword>
<keyword evidence="6 11" id="KW-1133">Transmembrane helix</keyword>
<keyword evidence="8 9" id="KW-0472">Membrane</keyword>
<keyword evidence="12" id="KW-0732">Signal</keyword>
<comment type="subcellular location">
    <subcellularLocation>
        <location evidence="1">Mitochondrion membrane</location>
        <topology evidence="1">Multi-pass membrane protein</topology>
    </subcellularLocation>
</comment>
<dbReference type="SUPFAM" id="SSF103506">
    <property type="entry name" value="Mitochondrial carrier"/>
    <property type="match status" value="2"/>
</dbReference>
<dbReference type="OrthoDB" id="21292at2759"/>
<keyword evidence="14" id="KW-1185">Reference proteome</keyword>
<evidence type="ECO:0000256" key="10">
    <source>
        <dbReference type="RuleBase" id="RU000488"/>
    </source>
</evidence>
<evidence type="ECO:0000256" key="4">
    <source>
        <dbReference type="ARBA" id="ARBA00022692"/>
    </source>
</evidence>
<accession>A0A9P7D4R1</accession>
<dbReference type="PROSITE" id="PS50920">
    <property type="entry name" value="SOLCAR"/>
    <property type="match status" value="1"/>
</dbReference>
<organism evidence="13 14">
    <name type="scientific">Suillus placidus</name>
    <dbReference type="NCBI Taxonomy" id="48579"/>
    <lineage>
        <taxon>Eukaryota</taxon>
        <taxon>Fungi</taxon>
        <taxon>Dikarya</taxon>
        <taxon>Basidiomycota</taxon>
        <taxon>Agaricomycotina</taxon>
        <taxon>Agaricomycetes</taxon>
        <taxon>Agaricomycetidae</taxon>
        <taxon>Boletales</taxon>
        <taxon>Suillineae</taxon>
        <taxon>Suillaceae</taxon>
        <taxon>Suillus</taxon>
    </lineage>
</organism>
<evidence type="ECO:0000256" key="6">
    <source>
        <dbReference type="ARBA" id="ARBA00022989"/>
    </source>
</evidence>
<evidence type="ECO:0000256" key="12">
    <source>
        <dbReference type="SAM" id="SignalP"/>
    </source>
</evidence>
<dbReference type="Gene3D" id="1.50.40.10">
    <property type="entry name" value="Mitochondrial carrier domain"/>
    <property type="match status" value="2"/>
</dbReference>
<evidence type="ECO:0000256" key="3">
    <source>
        <dbReference type="ARBA" id="ARBA00022448"/>
    </source>
</evidence>
<feature type="chain" id="PRO_5040135249" evidence="12">
    <location>
        <begin position="17"/>
        <end position="302"/>
    </location>
</feature>
<feature type="repeat" description="Solcar" evidence="9">
    <location>
        <begin position="205"/>
        <end position="302"/>
    </location>
</feature>
<feature type="transmembrane region" description="Helical" evidence="11">
    <location>
        <begin position="207"/>
        <end position="228"/>
    </location>
</feature>
<dbReference type="InterPro" id="IPR023395">
    <property type="entry name" value="MCP_dom_sf"/>
</dbReference>
<evidence type="ECO:0000313" key="14">
    <source>
        <dbReference type="Proteomes" id="UP000714275"/>
    </source>
</evidence>
<evidence type="ECO:0000256" key="1">
    <source>
        <dbReference type="ARBA" id="ARBA00004225"/>
    </source>
</evidence>
<evidence type="ECO:0000256" key="5">
    <source>
        <dbReference type="ARBA" id="ARBA00022737"/>
    </source>
</evidence>